<dbReference type="RefSeq" id="WP_165117732.1">
    <property type="nucleotide sequence ID" value="NZ_JAAKZG010000004.1"/>
</dbReference>
<evidence type="ECO:0000256" key="2">
    <source>
        <dbReference type="ARBA" id="ARBA00005417"/>
    </source>
</evidence>
<dbReference type="CDD" id="cd03257">
    <property type="entry name" value="ABC_NikE_OppD_transporters"/>
    <property type="match status" value="2"/>
</dbReference>
<dbReference type="SMART" id="SM00382">
    <property type="entry name" value="AAA"/>
    <property type="match status" value="2"/>
</dbReference>
<evidence type="ECO:0000256" key="4">
    <source>
        <dbReference type="ARBA" id="ARBA00022741"/>
    </source>
</evidence>
<dbReference type="GO" id="GO:0015833">
    <property type="term" value="P:peptide transport"/>
    <property type="evidence" value="ECO:0007669"/>
    <property type="project" value="InterPro"/>
</dbReference>
<comment type="subcellular location">
    <subcellularLocation>
        <location evidence="1">Cell inner membrane</location>
        <topology evidence="1">Peripheral membrane protein</topology>
    </subcellularLocation>
</comment>
<dbReference type="PROSITE" id="PS00211">
    <property type="entry name" value="ABC_TRANSPORTER_1"/>
    <property type="match status" value="2"/>
</dbReference>
<dbReference type="InterPro" id="IPR050319">
    <property type="entry name" value="ABC_transp_ATP-bind"/>
</dbReference>
<dbReference type="SUPFAM" id="SSF52540">
    <property type="entry name" value="P-loop containing nucleoside triphosphate hydrolases"/>
    <property type="match status" value="2"/>
</dbReference>
<dbReference type="InterPro" id="IPR027417">
    <property type="entry name" value="P-loop_NTPase"/>
</dbReference>
<feature type="domain" description="ABC transporter" evidence="6">
    <location>
        <begin position="300"/>
        <end position="551"/>
    </location>
</feature>
<dbReference type="Gene3D" id="3.40.50.300">
    <property type="entry name" value="P-loop containing nucleotide triphosphate hydrolases"/>
    <property type="match status" value="2"/>
</dbReference>
<protein>
    <submittedName>
        <fullName evidence="7">ABC transporter ATP-binding protein</fullName>
    </submittedName>
</protein>
<evidence type="ECO:0000259" key="6">
    <source>
        <dbReference type="PROSITE" id="PS50893"/>
    </source>
</evidence>
<dbReference type="GO" id="GO:0016887">
    <property type="term" value="F:ATP hydrolysis activity"/>
    <property type="evidence" value="ECO:0007669"/>
    <property type="project" value="InterPro"/>
</dbReference>
<gene>
    <name evidence="7" type="ORF">G6N74_12500</name>
</gene>
<dbReference type="NCBIfam" id="NF008453">
    <property type="entry name" value="PRK11308.1"/>
    <property type="match status" value="2"/>
</dbReference>
<comment type="similarity">
    <text evidence="2">Belongs to the ABC transporter superfamily.</text>
</comment>
<feature type="domain" description="ABC transporter" evidence="6">
    <location>
        <begin position="11"/>
        <end position="262"/>
    </location>
</feature>
<organism evidence="7 8">
    <name type="scientific">Mesorhizobium zhangyense</name>
    <dbReference type="NCBI Taxonomy" id="1776730"/>
    <lineage>
        <taxon>Bacteria</taxon>
        <taxon>Pseudomonadati</taxon>
        <taxon>Pseudomonadota</taxon>
        <taxon>Alphaproteobacteria</taxon>
        <taxon>Hyphomicrobiales</taxon>
        <taxon>Phyllobacteriaceae</taxon>
        <taxon>Mesorhizobium</taxon>
    </lineage>
</organism>
<evidence type="ECO:0000313" key="7">
    <source>
        <dbReference type="EMBL" id="NGN41891.1"/>
    </source>
</evidence>
<dbReference type="Pfam" id="PF08352">
    <property type="entry name" value="oligo_HPY"/>
    <property type="match status" value="1"/>
</dbReference>
<keyword evidence="8" id="KW-1185">Reference proteome</keyword>
<dbReference type="Proteomes" id="UP000481252">
    <property type="component" value="Unassembled WGS sequence"/>
</dbReference>
<sequence>MTIENSEIPPLDVRNLTLQHHGASGTTTIVRDVSFVLGRGEVLGIIGESGAGKSTIGNAVIGLLGAGFEQSSGTVRVNGTAIETLTASKRHALRGRTIASIFQDHTSSLDPLMTVGAQLSETISTIFPDLPGTGVRQRALELLQRVGIPDPNGRYHSYPHQLSGGQRQRVVIAIALAGSPSIIVADEPTSALDATVQKQILRVLRGLVEETGLSLLLITHDMSVIAEIADSVLVMKDGEVIEHNATAALLDNPQNAYTRSLLSAVPRLRLSHEAPAIGQGGPDEEAAQCDEASEADGPVLVVENLSKTFGNHGLQALFGIGSATFALRNVSLQLRRGGVLGIVGESGSGKSTIGRILAGLETGSADKVVMNGRVCDVGSRGRSGGLLGRIQMVFQDPASSLNPRLTVAETLMECVRFTARTEHDRHPSRVTETVERLGLSKVLLTRYPHQLSGGQKQRVCIARALLAGPEIMIADEPTSALDVSVQAEILALLKQAVSERNLSMIFISHDLAVVQDICDAVCVMKDGRIEDYGASDFIFGRSDNPYTRHLINARPKIFTL</sequence>
<evidence type="ECO:0000313" key="8">
    <source>
        <dbReference type="Proteomes" id="UP000481252"/>
    </source>
</evidence>
<dbReference type="GO" id="GO:0005524">
    <property type="term" value="F:ATP binding"/>
    <property type="evidence" value="ECO:0007669"/>
    <property type="project" value="UniProtKB-KW"/>
</dbReference>
<dbReference type="PANTHER" id="PTHR43776:SF7">
    <property type="entry name" value="D,D-DIPEPTIDE TRANSPORT ATP-BINDING PROTEIN DDPF-RELATED"/>
    <property type="match status" value="1"/>
</dbReference>
<dbReference type="EMBL" id="JAAKZG010000004">
    <property type="protein sequence ID" value="NGN41891.1"/>
    <property type="molecule type" value="Genomic_DNA"/>
</dbReference>
<evidence type="ECO:0000256" key="5">
    <source>
        <dbReference type="ARBA" id="ARBA00022840"/>
    </source>
</evidence>
<dbReference type="InterPro" id="IPR017871">
    <property type="entry name" value="ABC_transporter-like_CS"/>
</dbReference>
<dbReference type="GO" id="GO:0055085">
    <property type="term" value="P:transmembrane transport"/>
    <property type="evidence" value="ECO:0007669"/>
    <property type="project" value="UniProtKB-ARBA"/>
</dbReference>
<dbReference type="InterPro" id="IPR003593">
    <property type="entry name" value="AAA+_ATPase"/>
</dbReference>
<name>A0A7C9VD53_9HYPH</name>
<accession>A0A7C9VD53</accession>
<keyword evidence="4" id="KW-0547">Nucleotide-binding</keyword>
<dbReference type="PROSITE" id="PS50893">
    <property type="entry name" value="ABC_TRANSPORTER_2"/>
    <property type="match status" value="2"/>
</dbReference>
<dbReference type="PANTHER" id="PTHR43776">
    <property type="entry name" value="TRANSPORT ATP-BINDING PROTEIN"/>
    <property type="match status" value="1"/>
</dbReference>
<evidence type="ECO:0000256" key="3">
    <source>
        <dbReference type="ARBA" id="ARBA00022448"/>
    </source>
</evidence>
<proteinExistence type="inferred from homology"/>
<comment type="caution">
    <text evidence="7">The sequence shown here is derived from an EMBL/GenBank/DDBJ whole genome shotgun (WGS) entry which is preliminary data.</text>
</comment>
<keyword evidence="5 7" id="KW-0067">ATP-binding</keyword>
<dbReference type="AlphaFoldDB" id="A0A7C9VD53"/>
<dbReference type="InterPro" id="IPR003439">
    <property type="entry name" value="ABC_transporter-like_ATP-bd"/>
</dbReference>
<evidence type="ECO:0000256" key="1">
    <source>
        <dbReference type="ARBA" id="ARBA00004417"/>
    </source>
</evidence>
<dbReference type="GO" id="GO:0005886">
    <property type="term" value="C:plasma membrane"/>
    <property type="evidence" value="ECO:0007669"/>
    <property type="project" value="UniProtKB-SubCell"/>
</dbReference>
<dbReference type="InterPro" id="IPR013563">
    <property type="entry name" value="Oligopep_ABC_C"/>
</dbReference>
<keyword evidence="3" id="KW-0813">Transport</keyword>
<reference evidence="7 8" key="1">
    <citation type="submission" date="2020-02" db="EMBL/GenBank/DDBJ databases">
        <title>Genome sequence of the type strain CGMCC 1.15528 of Mesorhizobium zhangyense.</title>
        <authorList>
            <person name="Gao J."/>
            <person name="Sun J."/>
        </authorList>
    </citation>
    <scope>NUCLEOTIDE SEQUENCE [LARGE SCALE GENOMIC DNA]</scope>
    <source>
        <strain evidence="7 8">CGMCC 1.15528</strain>
    </source>
</reference>
<dbReference type="Pfam" id="PF00005">
    <property type="entry name" value="ABC_tran"/>
    <property type="match status" value="2"/>
</dbReference>